<keyword evidence="2" id="KW-0560">Oxidoreductase</keyword>
<dbReference type="AlphaFoldDB" id="A0A9K3KL59"/>
<dbReference type="InterPro" id="IPR018170">
    <property type="entry name" value="Aldo/ket_reductase_CS"/>
</dbReference>
<evidence type="ECO:0000256" key="2">
    <source>
        <dbReference type="ARBA" id="ARBA00023002"/>
    </source>
</evidence>
<evidence type="ECO:0000256" key="3">
    <source>
        <dbReference type="SAM" id="MobiDB-lite"/>
    </source>
</evidence>
<keyword evidence="1" id="KW-0521">NADP</keyword>
<dbReference type="GO" id="GO:0016616">
    <property type="term" value="F:oxidoreductase activity, acting on the CH-OH group of donors, NAD or NADP as acceptor"/>
    <property type="evidence" value="ECO:0007669"/>
    <property type="project" value="UniProtKB-ARBA"/>
</dbReference>
<reference evidence="5" key="1">
    <citation type="journal article" date="2021" name="Sci. Rep.">
        <title>Diploid genomic architecture of Nitzschia inconspicua, an elite biomass production diatom.</title>
        <authorList>
            <person name="Oliver A."/>
            <person name="Podell S."/>
            <person name="Pinowska A."/>
            <person name="Traller J.C."/>
            <person name="Smith S.R."/>
            <person name="McClure R."/>
            <person name="Beliaev A."/>
            <person name="Bohutskyi P."/>
            <person name="Hill E.A."/>
            <person name="Rabines A."/>
            <person name="Zheng H."/>
            <person name="Allen L.Z."/>
            <person name="Kuo A."/>
            <person name="Grigoriev I.V."/>
            <person name="Allen A.E."/>
            <person name="Hazlebeck D."/>
            <person name="Allen E.E."/>
        </authorList>
    </citation>
    <scope>NUCLEOTIDE SEQUENCE</scope>
    <source>
        <strain evidence="5">Hildebrandi</strain>
    </source>
</reference>
<dbReference type="PROSITE" id="PS00062">
    <property type="entry name" value="ALDOKETO_REDUCTASE_2"/>
    <property type="match status" value="1"/>
</dbReference>
<dbReference type="Proteomes" id="UP000693970">
    <property type="component" value="Unassembled WGS sequence"/>
</dbReference>
<protein>
    <submittedName>
        <fullName evidence="5">2,5-didehydrogluconate reductase</fullName>
    </submittedName>
</protein>
<comment type="caution">
    <text evidence="5">The sequence shown here is derived from an EMBL/GenBank/DDBJ whole genome shotgun (WGS) entry which is preliminary data.</text>
</comment>
<dbReference type="FunFam" id="3.20.20.100:FF:000002">
    <property type="entry name" value="2,5-diketo-D-gluconic acid reductase A"/>
    <property type="match status" value="1"/>
</dbReference>
<reference evidence="5" key="2">
    <citation type="submission" date="2021-04" db="EMBL/GenBank/DDBJ databases">
        <authorList>
            <person name="Podell S."/>
        </authorList>
    </citation>
    <scope>NUCLEOTIDE SEQUENCE</scope>
    <source>
        <strain evidence="5">Hildebrandi</strain>
    </source>
</reference>
<organism evidence="5 6">
    <name type="scientific">Nitzschia inconspicua</name>
    <dbReference type="NCBI Taxonomy" id="303405"/>
    <lineage>
        <taxon>Eukaryota</taxon>
        <taxon>Sar</taxon>
        <taxon>Stramenopiles</taxon>
        <taxon>Ochrophyta</taxon>
        <taxon>Bacillariophyta</taxon>
        <taxon>Bacillariophyceae</taxon>
        <taxon>Bacillariophycidae</taxon>
        <taxon>Bacillariales</taxon>
        <taxon>Bacillariaceae</taxon>
        <taxon>Nitzschia</taxon>
    </lineage>
</organism>
<feature type="compositionally biased region" description="Low complexity" evidence="3">
    <location>
        <begin position="1"/>
        <end position="18"/>
    </location>
</feature>
<dbReference type="Pfam" id="PF00248">
    <property type="entry name" value="Aldo_ket_red"/>
    <property type="match status" value="1"/>
</dbReference>
<evidence type="ECO:0000313" key="5">
    <source>
        <dbReference type="EMBL" id="KAG7345769.1"/>
    </source>
</evidence>
<feature type="region of interest" description="Disordered" evidence="3">
    <location>
        <begin position="1"/>
        <end position="23"/>
    </location>
</feature>
<keyword evidence="6" id="KW-1185">Reference proteome</keyword>
<name>A0A9K3KL59_9STRA</name>
<evidence type="ECO:0000313" key="6">
    <source>
        <dbReference type="Proteomes" id="UP000693970"/>
    </source>
</evidence>
<evidence type="ECO:0000256" key="1">
    <source>
        <dbReference type="ARBA" id="ARBA00022857"/>
    </source>
</evidence>
<sequence>MSASASSSPSSTPTLTNPPTLPLRNGMQHPVIGFGTYKVGFIPASASAAVAGTQDHVERTAQECVQDALQVGYRFLECAEFYGNEEQVGKAIAASGIPRNELFLCSKVWTTTIEQGPVAISAQLDKTLSDLGTDYIDLYLIHWPVPGKHVEAYKTLETLQEQGKIKGIGVSNYAWEDYLELKEAGVSQLPCVNQIEINPFLYRKNTIQKFQDDGVVLQSYRSLRDGKAFDHPTLKEIASAKNKTPAQILGRWCVQKGFVYVPKSVKKERMEENAQVFDFELSGDDMDRLDSLTSPEAIETFVGLYRKCVNRDTSKDGTLEGVKMNITED</sequence>
<feature type="domain" description="NADP-dependent oxidoreductase" evidence="4">
    <location>
        <begin position="56"/>
        <end position="292"/>
    </location>
</feature>
<gene>
    <name evidence="5" type="ORF">IV203_033300</name>
</gene>
<dbReference type="EMBL" id="JAGRRH010000022">
    <property type="protein sequence ID" value="KAG7345769.1"/>
    <property type="molecule type" value="Genomic_DNA"/>
</dbReference>
<dbReference type="PANTHER" id="PTHR43827:SF3">
    <property type="entry name" value="NADP-DEPENDENT OXIDOREDUCTASE DOMAIN-CONTAINING PROTEIN"/>
    <property type="match status" value="1"/>
</dbReference>
<proteinExistence type="predicted"/>
<dbReference type="InterPro" id="IPR023210">
    <property type="entry name" value="NADP_OxRdtase_dom"/>
</dbReference>
<dbReference type="InterPro" id="IPR020471">
    <property type="entry name" value="AKR"/>
</dbReference>
<dbReference type="OrthoDB" id="416253at2759"/>
<dbReference type="PIRSF" id="PIRSF000097">
    <property type="entry name" value="AKR"/>
    <property type="match status" value="1"/>
</dbReference>
<accession>A0A9K3KL59</accession>
<dbReference type="PANTHER" id="PTHR43827">
    <property type="entry name" value="2,5-DIKETO-D-GLUCONIC ACID REDUCTASE"/>
    <property type="match status" value="1"/>
</dbReference>
<evidence type="ECO:0000259" key="4">
    <source>
        <dbReference type="Pfam" id="PF00248"/>
    </source>
</evidence>
<dbReference type="PROSITE" id="PS00063">
    <property type="entry name" value="ALDOKETO_REDUCTASE_3"/>
    <property type="match status" value="1"/>
</dbReference>
<dbReference type="CDD" id="cd19071">
    <property type="entry name" value="AKR_AKR1-5-like"/>
    <property type="match status" value="1"/>
</dbReference>